<protein>
    <submittedName>
        <fullName evidence="1">Uncharacterized protein</fullName>
    </submittedName>
</protein>
<name>A0A6N4X6G2_9FLAO</name>
<reference evidence="1 2" key="1">
    <citation type="submission" date="2020-01" db="EMBL/GenBank/DDBJ databases">
        <authorList>
            <person name="Rodrigo-Torres L."/>
            <person name="Arahal R. D."/>
            <person name="Lucena T."/>
        </authorList>
    </citation>
    <scope>NUCLEOTIDE SEQUENCE [LARGE SCALE GENOMIC DNA]</scope>
    <source>
        <strain evidence="1 2">CECT 9293</strain>
    </source>
</reference>
<organism evidence="1 2">
    <name type="scientific">Chryseobacterium potabilaquae</name>
    <dbReference type="NCBI Taxonomy" id="2675057"/>
    <lineage>
        <taxon>Bacteria</taxon>
        <taxon>Pseudomonadati</taxon>
        <taxon>Bacteroidota</taxon>
        <taxon>Flavobacteriia</taxon>
        <taxon>Flavobacteriales</taxon>
        <taxon>Weeksellaceae</taxon>
        <taxon>Chryseobacterium group</taxon>
        <taxon>Chryseobacterium</taxon>
    </lineage>
</organism>
<dbReference type="EMBL" id="CACVBR010000002">
    <property type="protein sequence ID" value="CAA7193904.1"/>
    <property type="molecule type" value="Genomic_DNA"/>
</dbReference>
<dbReference type="AlphaFoldDB" id="A0A6N4X6G2"/>
<dbReference type="Proteomes" id="UP000445144">
    <property type="component" value="Unassembled WGS sequence"/>
</dbReference>
<gene>
    <name evidence="1" type="ORF">CHRY9293_00283</name>
</gene>
<accession>A0A6N4X6G2</accession>
<evidence type="ECO:0000313" key="1">
    <source>
        <dbReference type="EMBL" id="CAA7193904.1"/>
    </source>
</evidence>
<proteinExistence type="predicted"/>
<evidence type="ECO:0000313" key="2">
    <source>
        <dbReference type="Proteomes" id="UP000445144"/>
    </source>
</evidence>
<keyword evidence="2" id="KW-1185">Reference proteome</keyword>
<sequence>MITLNGLFKLVQFLFSLPILITFCDNYIHHLDLYRNESHLSEKGN</sequence>